<evidence type="ECO:0000313" key="9">
    <source>
        <dbReference type="RefSeq" id="XP_060053758.1"/>
    </source>
</evidence>
<dbReference type="InterPro" id="IPR002110">
    <property type="entry name" value="Ankyrin_rpt"/>
</dbReference>
<evidence type="ECO:0000259" key="7">
    <source>
        <dbReference type="PROSITE" id="PS51228"/>
    </source>
</evidence>
<protein>
    <recommendedName>
        <fullName evidence="1">Acyl-CoA-binding domain-containing protein 6</fullName>
    </recommendedName>
</protein>
<dbReference type="PRINTS" id="PR01415">
    <property type="entry name" value="ANKYRIN"/>
</dbReference>
<dbReference type="SMART" id="SM00248">
    <property type="entry name" value="ANK"/>
    <property type="match status" value="2"/>
</dbReference>
<dbReference type="InterPro" id="IPR000582">
    <property type="entry name" value="Acyl-CoA-binding_protein"/>
</dbReference>
<organism evidence="8 9">
    <name type="scientific">Erinaceus europaeus</name>
    <name type="common">Western European hedgehog</name>
    <dbReference type="NCBI Taxonomy" id="9365"/>
    <lineage>
        <taxon>Eukaryota</taxon>
        <taxon>Metazoa</taxon>
        <taxon>Chordata</taxon>
        <taxon>Craniata</taxon>
        <taxon>Vertebrata</taxon>
        <taxon>Euteleostomi</taxon>
        <taxon>Mammalia</taxon>
        <taxon>Eutheria</taxon>
        <taxon>Laurasiatheria</taxon>
        <taxon>Eulipotyphla</taxon>
        <taxon>Erinaceidae</taxon>
        <taxon>Erinaceinae</taxon>
        <taxon>Erinaceus</taxon>
    </lineage>
</organism>
<keyword evidence="8" id="KW-1185">Reference proteome</keyword>
<dbReference type="RefSeq" id="XP_060053758.1">
    <property type="nucleotide sequence ID" value="XM_060197775.1"/>
</dbReference>
<dbReference type="PANTHER" id="PTHR24119">
    <property type="entry name" value="ACYL-COA-BINDING DOMAIN-CONTAINING PROTEIN 6"/>
    <property type="match status" value="1"/>
</dbReference>
<evidence type="ECO:0000256" key="6">
    <source>
        <dbReference type="SAM" id="MobiDB-lite"/>
    </source>
</evidence>
<feature type="domain" description="ACB" evidence="7">
    <location>
        <begin position="40"/>
        <end position="125"/>
    </location>
</feature>
<evidence type="ECO:0000256" key="4">
    <source>
        <dbReference type="ARBA" id="ARBA00023121"/>
    </source>
</evidence>
<accession>A0ABM3XY57</accession>
<feature type="region of interest" description="Disordered" evidence="6">
    <location>
        <begin position="1"/>
        <end position="34"/>
    </location>
</feature>
<keyword evidence="4" id="KW-0446">Lipid-binding</keyword>
<dbReference type="Gene3D" id="1.20.80.10">
    <property type="match status" value="1"/>
</dbReference>
<evidence type="ECO:0000256" key="5">
    <source>
        <dbReference type="PROSITE-ProRule" id="PRU00023"/>
    </source>
</evidence>
<keyword evidence="3 5" id="KW-0040">ANK repeat</keyword>
<evidence type="ECO:0000313" key="8">
    <source>
        <dbReference type="Proteomes" id="UP001652624"/>
    </source>
</evidence>
<dbReference type="Proteomes" id="UP001652624">
    <property type="component" value="Chromosome 9"/>
</dbReference>
<keyword evidence="2" id="KW-0677">Repeat</keyword>
<dbReference type="PROSITE" id="PS50088">
    <property type="entry name" value="ANK_REPEAT"/>
    <property type="match status" value="2"/>
</dbReference>
<dbReference type="SUPFAM" id="SSF47027">
    <property type="entry name" value="Acyl-CoA binding protein"/>
    <property type="match status" value="1"/>
</dbReference>
<dbReference type="Pfam" id="PF12796">
    <property type="entry name" value="Ank_2"/>
    <property type="match status" value="1"/>
</dbReference>
<dbReference type="PANTHER" id="PTHR24119:SF0">
    <property type="entry name" value="ACYL-COA-BINDING DOMAIN-CONTAINING PROTEIN 6"/>
    <property type="match status" value="1"/>
</dbReference>
<dbReference type="Pfam" id="PF00887">
    <property type="entry name" value="ACBP"/>
    <property type="match status" value="1"/>
</dbReference>
<name>A0ABM3XY57_ERIEU</name>
<evidence type="ECO:0000256" key="2">
    <source>
        <dbReference type="ARBA" id="ARBA00022737"/>
    </source>
</evidence>
<dbReference type="PRINTS" id="PR00689">
    <property type="entry name" value="ACOABINDINGP"/>
</dbReference>
<reference evidence="9" key="1">
    <citation type="submission" date="2025-08" db="UniProtKB">
        <authorList>
            <consortium name="RefSeq"/>
        </authorList>
    </citation>
    <scope>IDENTIFICATION</scope>
</reference>
<dbReference type="InterPro" id="IPR036770">
    <property type="entry name" value="Ankyrin_rpt-contain_sf"/>
</dbReference>
<gene>
    <name evidence="9" type="primary">ACBD6</name>
</gene>
<dbReference type="SUPFAM" id="SSF48403">
    <property type="entry name" value="Ankyrin repeat"/>
    <property type="match status" value="1"/>
</dbReference>
<dbReference type="GeneID" id="103115991"/>
<dbReference type="InterPro" id="IPR035984">
    <property type="entry name" value="Acyl-CoA-binding_sf"/>
</dbReference>
<feature type="repeat" description="ANK" evidence="5">
    <location>
        <begin position="220"/>
        <end position="252"/>
    </location>
</feature>
<evidence type="ECO:0000256" key="3">
    <source>
        <dbReference type="ARBA" id="ARBA00023043"/>
    </source>
</evidence>
<dbReference type="PROSITE" id="PS50297">
    <property type="entry name" value="ANK_REP_REGION"/>
    <property type="match status" value="2"/>
</dbReference>
<sequence>MASPFPPTLATTGDSGGELSSADDSGDANSLLQSPGGRGLAELFDKAAEHLQSLVQVASREQLLYLYARYKQVKVGRCNTPKPGFFDFEGKQKWEAWKALGDSSPRQAMQEYIAVVQKLDPVWNPQDREKLRRERKKKGERDICSTCFTTHEASSLQLPEKKGKEAKTGFGGPVVSSLYQEEIIREEDKNIFDYCRENNIDHVTKAIKSKTVDVNMKDEEGRALLHWACDRGHRDLVTVLLQYRADINCQDNEGQTALHYAAACEFLDIVELLLQSGADPALRDQDGCLPEEVTGCKAVALALQQHMTGTT</sequence>
<feature type="repeat" description="ANK" evidence="5">
    <location>
        <begin position="253"/>
        <end position="285"/>
    </location>
</feature>
<dbReference type="InterPro" id="IPR014352">
    <property type="entry name" value="FERM/acyl-CoA-bd_prot_sf"/>
</dbReference>
<dbReference type="PROSITE" id="PS51228">
    <property type="entry name" value="ACB_2"/>
    <property type="match status" value="1"/>
</dbReference>
<dbReference type="Gene3D" id="1.25.40.20">
    <property type="entry name" value="Ankyrin repeat-containing domain"/>
    <property type="match status" value="2"/>
</dbReference>
<proteinExistence type="predicted"/>
<evidence type="ECO:0000256" key="1">
    <source>
        <dbReference type="ARBA" id="ARBA00018419"/>
    </source>
</evidence>